<feature type="compositionally biased region" description="Low complexity" evidence="1">
    <location>
        <begin position="98"/>
        <end position="129"/>
    </location>
</feature>
<evidence type="ECO:0000256" key="1">
    <source>
        <dbReference type="SAM" id="MobiDB-lite"/>
    </source>
</evidence>
<organism evidence="3 4">
    <name type="scientific">Tianweitania sediminis</name>
    <dbReference type="NCBI Taxonomy" id="1502156"/>
    <lineage>
        <taxon>Bacteria</taxon>
        <taxon>Pseudomonadati</taxon>
        <taxon>Pseudomonadota</taxon>
        <taxon>Alphaproteobacteria</taxon>
        <taxon>Hyphomicrobiales</taxon>
        <taxon>Phyllobacteriaceae</taxon>
        <taxon>Tianweitania</taxon>
    </lineage>
</organism>
<accession>A0A8J7QYG9</accession>
<feature type="compositionally biased region" description="Low complexity" evidence="1">
    <location>
        <begin position="36"/>
        <end position="59"/>
    </location>
</feature>
<keyword evidence="2" id="KW-0732">Signal</keyword>
<dbReference type="EMBL" id="JAGIYY010000001">
    <property type="protein sequence ID" value="MBP0438275.1"/>
    <property type="molecule type" value="Genomic_DNA"/>
</dbReference>
<feature type="region of interest" description="Disordered" evidence="1">
    <location>
        <begin position="32"/>
        <end position="136"/>
    </location>
</feature>
<protein>
    <submittedName>
        <fullName evidence="3">Uncharacterized protein</fullName>
    </submittedName>
</protein>
<comment type="caution">
    <text evidence="3">The sequence shown here is derived from an EMBL/GenBank/DDBJ whole genome shotgun (WGS) entry which is preliminary data.</text>
</comment>
<proteinExistence type="predicted"/>
<dbReference type="Proteomes" id="UP000666240">
    <property type="component" value="Unassembled WGS sequence"/>
</dbReference>
<name>A0A8J7QYG9_9HYPH</name>
<sequence>MRIRRHSRLLGAMLVFTAFAAEPAVAETVKSGTCVEQEQSQPQGSGSRLSARSSAGSVSTHVEAGNGRVSAGTSLGATQDHEQQVGGAGTQNQQSRRSVTVTSSSGSSASSAVSSSSGNAGTAAVSGSGDCVIISD</sequence>
<evidence type="ECO:0000313" key="3">
    <source>
        <dbReference type="EMBL" id="MBP0438275.1"/>
    </source>
</evidence>
<feature type="chain" id="PRO_5035218355" evidence="2">
    <location>
        <begin position="21"/>
        <end position="136"/>
    </location>
</feature>
<dbReference type="RefSeq" id="WP_209334187.1">
    <property type="nucleotide sequence ID" value="NZ_JAGIYY010000001.1"/>
</dbReference>
<dbReference type="AlphaFoldDB" id="A0A8J7QYG9"/>
<evidence type="ECO:0000256" key="2">
    <source>
        <dbReference type="SAM" id="SignalP"/>
    </source>
</evidence>
<gene>
    <name evidence="3" type="ORF">J5Y06_06410</name>
</gene>
<keyword evidence="4" id="KW-1185">Reference proteome</keyword>
<feature type="signal peptide" evidence="2">
    <location>
        <begin position="1"/>
        <end position="20"/>
    </location>
</feature>
<evidence type="ECO:0000313" key="4">
    <source>
        <dbReference type="Proteomes" id="UP000666240"/>
    </source>
</evidence>
<reference evidence="3" key="1">
    <citation type="submission" date="2021-03" db="EMBL/GenBank/DDBJ databases">
        <title>Genome sequencing and assembly of Tianweitania sediminis.</title>
        <authorList>
            <person name="Chhetri G."/>
        </authorList>
    </citation>
    <scope>NUCLEOTIDE SEQUENCE</scope>
    <source>
        <strain evidence="3">Z8</strain>
    </source>
</reference>